<proteinExistence type="predicted"/>
<evidence type="ECO:0000313" key="2">
    <source>
        <dbReference type="Proteomes" id="UP000078390"/>
    </source>
</evidence>
<dbReference type="STRING" id="999894.TDIS_1737"/>
<evidence type="ECO:0000313" key="1">
    <source>
        <dbReference type="EMBL" id="OAQ20235.1"/>
    </source>
</evidence>
<name>A0A179D2E7_9BACT</name>
<gene>
    <name evidence="1" type="ORF">TDIS_1737</name>
</gene>
<protein>
    <submittedName>
        <fullName evidence="1">Uncharacterized protein</fullName>
    </submittedName>
</protein>
<organism evidence="1 2">
    <name type="scientific">Thermosulfurimonas dismutans</name>
    <dbReference type="NCBI Taxonomy" id="999894"/>
    <lineage>
        <taxon>Bacteria</taxon>
        <taxon>Pseudomonadati</taxon>
        <taxon>Thermodesulfobacteriota</taxon>
        <taxon>Thermodesulfobacteria</taxon>
        <taxon>Thermodesulfobacteriales</taxon>
        <taxon>Thermodesulfobacteriaceae</taxon>
        <taxon>Thermosulfurimonas</taxon>
    </lineage>
</organism>
<sequence length="38" mass="4338">MIKEVKRRAKVEGLYGISVLKKDPNVEDTSQSICLILY</sequence>
<keyword evidence="2" id="KW-1185">Reference proteome</keyword>
<dbReference type="Proteomes" id="UP000078390">
    <property type="component" value="Unassembled WGS sequence"/>
</dbReference>
<comment type="caution">
    <text evidence="1">The sequence shown here is derived from an EMBL/GenBank/DDBJ whole genome shotgun (WGS) entry which is preliminary data.</text>
</comment>
<reference evidence="1 2" key="1">
    <citation type="submission" date="2016-04" db="EMBL/GenBank/DDBJ databases">
        <title>Genome analysis of Thermosulfurimonas dismutans, the first thermophilic sulfur-disproportionating bacterium of the phylum Thermodesulfobacteria.</title>
        <authorList>
            <person name="Mardanov A.V."/>
            <person name="Beletsky A.V."/>
            <person name="Kadnikov V.V."/>
            <person name="Slobodkin A.I."/>
            <person name="Ravin N.V."/>
        </authorList>
    </citation>
    <scope>NUCLEOTIDE SEQUENCE [LARGE SCALE GENOMIC DNA]</scope>
    <source>
        <strain evidence="1 2">S95</strain>
    </source>
</reference>
<accession>A0A179D2E7</accession>
<dbReference type="EMBL" id="LWLG01000014">
    <property type="protein sequence ID" value="OAQ20235.1"/>
    <property type="molecule type" value="Genomic_DNA"/>
</dbReference>
<dbReference type="AlphaFoldDB" id="A0A179D2E7"/>